<dbReference type="EMBL" id="MFRA01000001">
    <property type="protein sequence ID" value="OGH93435.1"/>
    <property type="molecule type" value="Genomic_DNA"/>
</dbReference>
<dbReference type="InterPro" id="IPR020422">
    <property type="entry name" value="TYR_PHOSPHATASE_DUAL_dom"/>
</dbReference>
<reference evidence="3 4" key="1">
    <citation type="journal article" date="2016" name="Nat. Commun.">
        <title>Thousands of microbial genomes shed light on interconnected biogeochemical processes in an aquifer system.</title>
        <authorList>
            <person name="Anantharaman K."/>
            <person name="Brown C.T."/>
            <person name="Hug L.A."/>
            <person name="Sharon I."/>
            <person name="Castelle C.J."/>
            <person name="Probst A.J."/>
            <person name="Thomas B.C."/>
            <person name="Singh A."/>
            <person name="Wilkins M.J."/>
            <person name="Karaoz U."/>
            <person name="Brodie E.L."/>
            <person name="Williams K.H."/>
            <person name="Hubbard S.S."/>
            <person name="Banfield J.F."/>
        </authorList>
    </citation>
    <scope>NUCLEOTIDE SEQUENCE [LARGE SCALE GENOMIC DNA]</scope>
</reference>
<feature type="domain" description="Tyrosine specific protein phosphatases" evidence="2">
    <location>
        <begin position="99"/>
        <end position="150"/>
    </location>
</feature>
<dbReference type="PROSITE" id="PS50056">
    <property type="entry name" value="TYR_PHOSPHATASE_2"/>
    <property type="match status" value="1"/>
</dbReference>
<sequence>MTVNPVGNSANSMHVAEIDYNHIIDGIYIGTNQCCRMHFDELLKNKEGITADISLEENHLDMPFGVDFYTWLPTVDHNPSNPDQLALGASILKQLAALGHKVYVHCKNGHGRAPTLVAAYLISKGYTVKDALDLVKKMRPTIHLWDVQIKALDEFKKHID</sequence>
<dbReference type="InterPro" id="IPR029021">
    <property type="entry name" value="Prot-tyrosine_phosphatase-like"/>
</dbReference>
<dbReference type="Proteomes" id="UP000176634">
    <property type="component" value="Unassembled WGS sequence"/>
</dbReference>
<organism evidence="3 4">
    <name type="scientific">Candidatus Magasanikbacteria bacterium RIFOXYD1_FULL_40_23</name>
    <dbReference type="NCBI Taxonomy" id="1798705"/>
    <lineage>
        <taxon>Bacteria</taxon>
        <taxon>Candidatus Magasanikiibacteriota</taxon>
    </lineage>
</organism>
<name>A0A1F6PB90_9BACT</name>
<dbReference type="Pfam" id="PF00782">
    <property type="entry name" value="DSPc"/>
    <property type="match status" value="1"/>
</dbReference>
<evidence type="ECO:0000313" key="4">
    <source>
        <dbReference type="Proteomes" id="UP000176634"/>
    </source>
</evidence>
<evidence type="ECO:0000313" key="3">
    <source>
        <dbReference type="EMBL" id="OGH93435.1"/>
    </source>
</evidence>
<evidence type="ECO:0000259" key="2">
    <source>
        <dbReference type="PROSITE" id="PS50056"/>
    </source>
</evidence>
<dbReference type="SMART" id="SM00195">
    <property type="entry name" value="DSPc"/>
    <property type="match status" value="1"/>
</dbReference>
<feature type="domain" description="Tyrosine-protein phosphatase" evidence="1">
    <location>
        <begin position="19"/>
        <end position="160"/>
    </location>
</feature>
<dbReference type="InterPro" id="IPR000387">
    <property type="entry name" value="Tyr_Pase_dom"/>
</dbReference>
<protein>
    <submittedName>
        <fullName evidence="3">Uncharacterized protein</fullName>
    </submittedName>
</protein>
<dbReference type="Gene3D" id="3.90.190.10">
    <property type="entry name" value="Protein tyrosine phosphatase superfamily"/>
    <property type="match status" value="1"/>
</dbReference>
<dbReference type="SUPFAM" id="SSF52799">
    <property type="entry name" value="(Phosphotyrosine protein) phosphatases II"/>
    <property type="match status" value="1"/>
</dbReference>
<dbReference type="PANTHER" id="PTHR47216:SF4">
    <property type="entry name" value="OS01G0859400 PROTEIN"/>
    <property type="match status" value="1"/>
</dbReference>
<dbReference type="AlphaFoldDB" id="A0A1F6PB90"/>
<dbReference type="PANTHER" id="PTHR47216">
    <property type="match status" value="1"/>
</dbReference>
<gene>
    <name evidence="3" type="ORF">A2563_02400</name>
</gene>
<dbReference type="STRING" id="1798705.A2563_02400"/>
<comment type="caution">
    <text evidence="3">The sequence shown here is derived from an EMBL/GenBank/DDBJ whole genome shotgun (WGS) entry which is preliminary data.</text>
</comment>
<dbReference type="PROSITE" id="PS50054">
    <property type="entry name" value="TYR_PHOSPHATASE_DUAL"/>
    <property type="match status" value="1"/>
</dbReference>
<proteinExistence type="predicted"/>
<evidence type="ECO:0000259" key="1">
    <source>
        <dbReference type="PROSITE" id="PS50054"/>
    </source>
</evidence>
<accession>A0A1F6PB90</accession>
<dbReference type="InterPro" id="IPR000340">
    <property type="entry name" value="Dual-sp_phosphatase_cat-dom"/>
</dbReference>